<dbReference type="Proteomes" id="UP000830401">
    <property type="component" value="Chromosome"/>
</dbReference>
<gene>
    <name evidence="1" type="ORF">MUN86_18185</name>
</gene>
<proteinExistence type="predicted"/>
<protein>
    <submittedName>
        <fullName evidence="1">Uncharacterized protein</fullName>
    </submittedName>
</protein>
<dbReference type="EMBL" id="CP095061">
    <property type="protein sequence ID" value="UOQ65458.1"/>
    <property type="molecule type" value="Genomic_DNA"/>
</dbReference>
<evidence type="ECO:0000313" key="2">
    <source>
        <dbReference type="Proteomes" id="UP000830401"/>
    </source>
</evidence>
<sequence length="97" mass="11439">MSDWQRALSFMKPNFTVLYDVRRRVGPNVRLIPLYLRLHLLWLNAKVGVVAEVHPTVFNMYQISRTLREQTKLPVRLFTDRIEAEAFLHDFRSGLVA</sequence>
<reference evidence="1" key="1">
    <citation type="submission" date="2022-04" db="EMBL/GenBank/DDBJ databases">
        <title>Hymenobacter sp. isolated from the air.</title>
        <authorList>
            <person name="Won M."/>
            <person name="Lee C.-M."/>
            <person name="Woen H.-Y."/>
            <person name="Kwon S.-W."/>
        </authorList>
    </citation>
    <scope>NUCLEOTIDE SEQUENCE</scope>
    <source>
        <strain evidence="1">5420S-77</strain>
    </source>
</reference>
<dbReference type="RefSeq" id="WP_245119465.1">
    <property type="nucleotide sequence ID" value="NZ_CP095061.1"/>
</dbReference>
<keyword evidence="2" id="KW-1185">Reference proteome</keyword>
<organism evidence="1 2">
    <name type="scientific">Hymenobacter volaticus</name>
    <dbReference type="NCBI Taxonomy" id="2932254"/>
    <lineage>
        <taxon>Bacteria</taxon>
        <taxon>Pseudomonadati</taxon>
        <taxon>Bacteroidota</taxon>
        <taxon>Cytophagia</taxon>
        <taxon>Cytophagales</taxon>
        <taxon>Hymenobacteraceae</taxon>
        <taxon>Hymenobacter</taxon>
    </lineage>
</organism>
<accession>A0ABY4G3N0</accession>
<name>A0ABY4G3N0_9BACT</name>
<evidence type="ECO:0000313" key="1">
    <source>
        <dbReference type="EMBL" id="UOQ65458.1"/>
    </source>
</evidence>